<evidence type="ECO:0000256" key="3">
    <source>
        <dbReference type="ARBA" id="ARBA00022679"/>
    </source>
</evidence>
<dbReference type="Gene3D" id="3.40.50.150">
    <property type="entry name" value="Vaccinia Virus protein VP39"/>
    <property type="match status" value="1"/>
</dbReference>
<gene>
    <name evidence="8" type="ORF">OM076_16270</name>
</gene>
<dbReference type="CDD" id="cd02440">
    <property type="entry name" value="AdoMet_MTases"/>
    <property type="match status" value="1"/>
</dbReference>
<accession>A0A9X3MSL8</accession>
<keyword evidence="9" id="KW-1185">Reference proteome</keyword>
<dbReference type="InterPro" id="IPR029063">
    <property type="entry name" value="SAM-dependent_MTases_sf"/>
</dbReference>
<evidence type="ECO:0000313" key="8">
    <source>
        <dbReference type="EMBL" id="MDA0161830.1"/>
    </source>
</evidence>
<feature type="region of interest" description="Disordered" evidence="6">
    <location>
        <begin position="428"/>
        <end position="448"/>
    </location>
</feature>
<sequence>MQLARVRVRQEIAGAVRDALTGVRIHELPVTLRFWDGSVLDGGEPVVEVRDPVAIAHILHAPGQMGLARAWVTGALDVEDDGDLEAILRLRATFRHQLTPVDLVKLTAAAVKIVGPSVLRRPPVPSLEAPRKGPLHSLARDRAAISHHYDVSNAFYRMLLGPTMVYSCAYYADPSDSLEVAQERKLDLICRKLRLEAGERLLDIGCGWGSLLIHAARHYGVRGVGVTLSVEQAKLARERVAAAGLEDRIEIRVSDYRELTDGPFDKIASVGMYEHVGRGELARYTETVHGLLKPGGLFLNHGIARLFSEPPATDTFLYRYVFPDGELTPVTEVMTAMQDAGLEVRDAESLREHYTLTLRAWLANLAEHRAEAEADISVGRERVWRMYMLGSALGFADGDVTVYQVLTARAGAPHPLPLQRSLGVEETHCEGGRNHGRRGGLPHGALTG</sequence>
<dbReference type="PIRSF" id="PIRSF003085">
    <property type="entry name" value="CMAS"/>
    <property type="match status" value="1"/>
</dbReference>
<feature type="domain" description="Polyketide synthase-like methyltransferase" evidence="7">
    <location>
        <begin position="155"/>
        <end position="415"/>
    </location>
</feature>
<evidence type="ECO:0000256" key="5">
    <source>
        <dbReference type="ARBA" id="ARBA00023098"/>
    </source>
</evidence>
<dbReference type="PANTHER" id="PTHR43667">
    <property type="entry name" value="CYCLOPROPANE-FATTY-ACYL-PHOSPHOLIPID SYNTHASE"/>
    <property type="match status" value="1"/>
</dbReference>
<keyword evidence="2" id="KW-0489">Methyltransferase</keyword>
<dbReference type="PANTHER" id="PTHR43667:SF1">
    <property type="entry name" value="CYCLOPROPANE-FATTY-ACYL-PHOSPHOLIPID SYNTHASE"/>
    <property type="match status" value="1"/>
</dbReference>
<keyword evidence="3" id="KW-0808">Transferase</keyword>
<organism evidence="8 9">
    <name type="scientific">Solirubrobacter ginsenosidimutans</name>
    <dbReference type="NCBI Taxonomy" id="490573"/>
    <lineage>
        <taxon>Bacteria</taxon>
        <taxon>Bacillati</taxon>
        <taxon>Actinomycetota</taxon>
        <taxon>Thermoleophilia</taxon>
        <taxon>Solirubrobacterales</taxon>
        <taxon>Solirubrobacteraceae</taxon>
        <taxon>Solirubrobacter</taxon>
    </lineage>
</organism>
<dbReference type="SMART" id="SM00828">
    <property type="entry name" value="PKS_MT"/>
    <property type="match status" value="1"/>
</dbReference>
<dbReference type="EMBL" id="JAPDOD010000014">
    <property type="protein sequence ID" value="MDA0161830.1"/>
    <property type="molecule type" value="Genomic_DNA"/>
</dbReference>
<dbReference type="GO" id="GO:0008610">
    <property type="term" value="P:lipid biosynthetic process"/>
    <property type="evidence" value="ECO:0007669"/>
    <property type="project" value="InterPro"/>
</dbReference>
<name>A0A9X3MSL8_9ACTN</name>
<dbReference type="SUPFAM" id="SSF53335">
    <property type="entry name" value="S-adenosyl-L-methionine-dependent methyltransferases"/>
    <property type="match status" value="1"/>
</dbReference>
<evidence type="ECO:0000256" key="6">
    <source>
        <dbReference type="SAM" id="MobiDB-lite"/>
    </source>
</evidence>
<proteinExistence type="inferred from homology"/>
<reference evidence="8" key="1">
    <citation type="submission" date="2022-10" db="EMBL/GenBank/DDBJ databases">
        <title>The WGS of Solirubrobacter ginsenosidimutans DSM 21036.</title>
        <authorList>
            <person name="Jiang Z."/>
        </authorList>
    </citation>
    <scope>NUCLEOTIDE SEQUENCE</scope>
    <source>
        <strain evidence="8">DSM 21036</strain>
    </source>
</reference>
<dbReference type="InterPro" id="IPR020803">
    <property type="entry name" value="MeTfrase_dom"/>
</dbReference>
<comment type="similarity">
    <text evidence="1">Belongs to the CFA/CMAS family.</text>
</comment>
<keyword evidence="5" id="KW-0443">Lipid metabolism</keyword>
<dbReference type="GO" id="GO:0032259">
    <property type="term" value="P:methylation"/>
    <property type="evidence" value="ECO:0007669"/>
    <property type="project" value="UniProtKB-KW"/>
</dbReference>
<dbReference type="RefSeq" id="WP_270041048.1">
    <property type="nucleotide sequence ID" value="NZ_JAPDOD010000014.1"/>
</dbReference>
<evidence type="ECO:0000313" key="9">
    <source>
        <dbReference type="Proteomes" id="UP001149140"/>
    </source>
</evidence>
<dbReference type="Proteomes" id="UP001149140">
    <property type="component" value="Unassembled WGS sequence"/>
</dbReference>
<dbReference type="Pfam" id="PF02353">
    <property type="entry name" value="CMAS"/>
    <property type="match status" value="1"/>
</dbReference>
<evidence type="ECO:0000256" key="1">
    <source>
        <dbReference type="ARBA" id="ARBA00010815"/>
    </source>
</evidence>
<protein>
    <submittedName>
        <fullName evidence="8">Cyclopropane-fatty-acyl-phospholipid synthase family protein</fullName>
    </submittedName>
</protein>
<evidence type="ECO:0000259" key="7">
    <source>
        <dbReference type="SMART" id="SM00828"/>
    </source>
</evidence>
<evidence type="ECO:0000256" key="4">
    <source>
        <dbReference type="ARBA" id="ARBA00022691"/>
    </source>
</evidence>
<dbReference type="InterPro" id="IPR003333">
    <property type="entry name" value="CMAS"/>
</dbReference>
<evidence type="ECO:0000256" key="2">
    <source>
        <dbReference type="ARBA" id="ARBA00022603"/>
    </source>
</evidence>
<dbReference type="GO" id="GO:0008168">
    <property type="term" value="F:methyltransferase activity"/>
    <property type="evidence" value="ECO:0007669"/>
    <property type="project" value="UniProtKB-KW"/>
</dbReference>
<dbReference type="AlphaFoldDB" id="A0A9X3MSL8"/>
<dbReference type="InterPro" id="IPR050723">
    <property type="entry name" value="CFA/CMAS"/>
</dbReference>
<comment type="caution">
    <text evidence="8">The sequence shown here is derived from an EMBL/GenBank/DDBJ whole genome shotgun (WGS) entry which is preliminary data.</text>
</comment>
<keyword evidence="4" id="KW-0949">S-adenosyl-L-methionine</keyword>